<accession>A0A0P6W1G4</accession>
<proteinExistence type="predicted"/>
<dbReference type="AlphaFoldDB" id="A0A0P6W1G4"/>
<comment type="caution">
    <text evidence="1">The sequence shown here is derived from an EMBL/GenBank/DDBJ whole genome shotgun (WGS) entry which is preliminary data.</text>
</comment>
<organism evidence="1 2">
    <name type="scientific">Prosthecodimorpha hirschii</name>
    <dbReference type="NCBI Taxonomy" id="665126"/>
    <lineage>
        <taxon>Bacteria</taxon>
        <taxon>Pseudomonadati</taxon>
        <taxon>Pseudomonadota</taxon>
        <taxon>Alphaproteobacteria</taxon>
        <taxon>Hyphomicrobiales</taxon>
        <taxon>Ancalomicrobiaceae</taxon>
        <taxon>Prosthecodimorpha</taxon>
    </lineage>
</organism>
<sequence length="267" mass="31070">MLVEAHKGDWFALGGVLLKADDEVEARQLHQAFCARWAITVPLHSVKIRHRNAEFAWLKSAPSERVQEFYQDLTDTLLAMPVLGHACVIDRPGYRARYFERYGRQRWDLCKTAFSVLCERVAKFAALHDRRVNIFVEESDPRSDRLIRTYFKHLRTEGMPFGKMNSSHYQPLAVNELAYRLLDLKFKRKSSPLMQIADLYLYPICRRRYDPHYFPARELRNCRKLIDQSLGPEKISHLGIKYSCFDSDSKKGLVSETLQPASKAETS</sequence>
<name>A0A0P6W1G4_9HYPH</name>
<reference evidence="1 2" key="1">
    <citation type="submission" date="2015-09" db="EMBL/GenBank/DDBJ databases">
        <authorList>
            <person name="Jackson K.R."/>
            <person name="Lunt B.L."/>
            <person name="Fisher J.N.B."/>
            <person name="Gardner A.V."/>
            <person name="Bailey M.E."/>
            <person name="Deus L.M."/>
            <person name="Earl A.S."/>
            <person name="Gibby P.D."/>
            <person name="Hartmann K.A."/>
            <person name="Liu J.E."/>
            <person name="Manci A.M."/>
            <person name="Nielsen D.A."/>
            <person name="Solomon M.B."/>
            <person name="Breakwell D.P."/>
            <person name="Burnett S.H."/>
            <person name="Grose J.H."/>
        </authorList>
    </citation>
    <scope>NUCLEOTIDE SEQUENCE [LARGE SCALE GENOMIC DNA]</scope>
    <source>
        <strain evidence="1 2">16</strain>
    </source>
</reference>
<evidence type="ECO:0000313" key="1">
    <source>
        <dbReference type="EMBL" id="KPL53002.1"/>
    </source>
</evidence>
<protein>
    <recommendedName>
        <fullName evidence="3">DUF3800 domain-containing protein</fullName>
    </recommendedName>
</protein>
<dbReference type="Proteomes" id="UP000048984">
    <property type="component" value="Unassembled WGS sequence"/>
</dbReference>
<reference evidence="1 2" key="2">
    <citation type="submission" date="2015-10" db="EMBL/GenBank/DDBJ databases">
        <title>Draft Genome Sequence of Prosthecomicrobium hirschii ATCC 27832.</title>
        <authorList>
            <person name="Daniel J."/>
            <person name="Givan S.A."/>
            <person name="Brun Y.V."/>
            <person name="Brown P.J."/>
        </authorList>
    </citation>
    <scope>NUCLEOTIDE SEQUENCE [LARGE SCALE GENOMIC DNA]</scope>
    <source>
        <strain evidence="1 2">16</strain>
    </source>
</reference>
<keyword evidence="2" id="KW-1185">Reference proteome</keyword>
<dbReference type="EMBL" id="LJYW01000001">
    <property type="protein sequence ID" value="KPL53002.1"/>
    <property type="molecule type" value="Genomic_DNA"/>
</dbReference>
<dbReference type="InterPro" id="IPR024524">
    <property type="entry name" value="DUF3800"/>
</dbReference>
<evidence type="ECO:0000313" key="2">
    <source>
        <dbReference type="Proteomes" id="UP000048984"/>
    </source>
</evidence>
<dbReference type="Pfam" id="PF12686">
    <property type="entry name" value="DUF3800"/>
    <property type="match status" value="1"/>
</dbReference>
<evidence type="ECO:0008006" key="3">
    <source>
        <dbReference type="Google" id="ProtNLM"/>
    </source>
</evidence>
<gene>
    <name evidence="1" type="ORF">ABB55_12885</name>
</gene>